<dbReference type="EMBL" id="BSDZ01000089">
    <property type="protein sequence ID" value="GLI70013.1"/>
    <property type="molecule type" value="Genomic_DNA"/>
</dbReference>
<reference evidence="1 2" key="1">
    <citation type="journal article" date="2023" name="IScience">
        <title>Expanded male sex-determining region conserved during the evolution of homothallism in the green alga Volvox.</title>
        <authorList>
            <person name="Yamamoto K."/>
            <person name="Matsuzaki R."/>
            <person name="Mahakham W."/>
            <person name="Heman W."/>
            <person name="Sekimoto H."/>
            <person name="Kawachi M."/>
            <person name="Minakuchi Y."/>
            <person name="Toyoda A."/>
            <person name="Nozaki H."/>
        </authorList>
    </citation>
    <scope>NUCLEOTIDE SEQUENCE [LARGE SCALE GENOMIC DNA]</scope>
    <source>
        <strain evidence="1 2">NIES-4468</strain>
    </source>
</reference>
<proteinExistence type="predicted"/>
<dbReference type="Proteomes" id="UP001165090">
    <property type="component" value="Unassembled WGS sequence"/>
</dbReference>
<evidence type="ECO:0000313" key="2">
    <source>
        <dbReference type="Proteomes" id="UP001165090"/>
    </source>
</evidence>
<accession>A0ABQ5SKM4</accession>
<evidence type="ECO:0000313" key="1">
    <source>
        <dbReference type="EMBL" id="GLI70013.1"/>
    </source>
</evidence>
<organism evidence="1 2">
    <name type="scientific">Volvox africanus</name>
    <dbReference type="NCBI Taxonomy" id="51714"/>
    <lineage>
        <taxon>Eukaryota</taxon>
        <taxon>Viridiplantae</taxon>
        <taxon>Chlorophyta</taxon>
        <taxon>core chlorophytes</taxon>
        <taxon>Chlorophyceae</taxon>
        <taxon>CS clade</taxon>
        <taxon>Chlamydomonadales</taxon>
        <taxon>Volvocaceae</taxon>
        <taxon>Volvox</taxon>
    </lineage>
</organism>
<gene>
    <name evidence="1" type="ORF">VaNZ11_014747</name>
</gene>
<feature type="non-terminal residue" evidence="1">
    <location>
        <position position="1"/>
    </location>
</feature>
<comment type="caution">
    <text evidence="1">The sequence shown here is derived from an EMBL/GenBank/DDBJ whole genome shotgun (WGS) entry which is preliminary data.</text>
</comment>
<keyword evidence="2" id="KW-1185">Reference proteome</keyword>
<name>A0ABQ5SKM4_9CHLO</name>
<protein>
    <submittedName>
        <fullName evidence="1">Uncharacterized protein</fullName>
    </submittedName>
</protein>
<sequence>VHKVGAGRSTGEPLRYETAWLGHMVRSLSTCNREAHLERVGRLYTHQVVLGLPLWMWRIRAQAALNTVLKRTAAMRSSLSNFTEVERAAYGLLQQRAIKYFTLRVDLLIQRMRHTGTASTDKLVYKYLLHNRACAQGIHLPEEWLFARPSEPCGVHGRVVKPLV</sequence>